<dbReference type="SMART" id="SM00028">
    <property type="entry name" value="TPR"/>
    <property type="match status" value="2"/>
</dbReference>
<gene>
    <name evidence="7" type="ORF">DI536_00040</name>
</gene>
<sequence length="313" mass="33470">MTHALLVALLLSAPAAKKPKTAAPAPAAAAEDDSTKKARELFSWGQKLYKQARYAEAISKFEEAYAVRPHPVIYFNIGKCYEQMGDTAKALRSYRDYLRLSPDAGDRETVSDAIANLERRLREKGVQQLMVFAEPPQARISVDGKELGTSPATVELVAGNHQLSVSADGFQKVERSFVMQLSRAVEMTIALRPVGEAPLVSDAPKKDERPTLDPGTPPPAPPLVVQPAPQQKKGKTFTWIAGGVAVASLGAGVGMGVASSVNNEQLLKTQPGPEKNVQQLHDASRDFAIGADVAYGVAAVAAITAVVLFFVEQ</sequence>
<keyword evidence="5" id="KW-0472">Membrane</keyword>
<dbReference type="PROSITE" id="PS50293">
    <property type="entry name" value="TPR_REGION"/>
    <property type="match status" value="1"/>
</dbReference>
<keyword evidence="1" id="KW-0677">Repeat</keyword>
<feature type="transmembrane region" description="Helical" evidence="5">
    <location>
        <begin position="293"/>
        <end position="311"/>
    </location>
</feature>
<name>A0A2W5TUY7_9BACT</name>
<feature type="repeat" description="TPR" evidence="3">
    <location>
        <begin position="71"/>
        <end position="104"/>
    </location>
</feature>
<protein>
    <recommendedName>
        <fullName evidence="6">PEGA domain-containing protein</fullName>
    </recommendedName>
</protein>
<dbReference type="InterPro" id="IPR019734">
    <property type="entry name" value="TPR_rpt"/>
</dbReference>
<evidence type="ECO:0000256" key="5">
    <source>
        <dbReference type="SAM" id="Phobius"/>
    </source>
</evidence>
<evidence type="ECO:0000256" key="2">
    <source>
        <dbReference type="ARBA" id="ARBA00022803"/>
    </source>
</evidence>
<dbReference type="EMBL" id="QFQP01000001">
    <property type="protein sequence ID" value="PZR18312.1"/>
    <property type="molecule type" value="Genomic_DNA"/>
</dbReference>
<dbReference type="InterPro" id="IPR013229">
    <property type="entry name" value="PEGA"/>
</dbReference>
<evidence type="ECO:0000256" key="1">
    <source>
        <dbReference type="ARBA" id="ARBA00022737"/>
    </source>
</evidence>
<dbReference type="Gene3D" id="1.25.40.10">
    <property type="entry name" value="Tetratricopeptide repeat domain"/>
    <property type="match status" value="1"/>
</dbReference>
<dbReference type="Pfam" id="PF07719">
    <property type="entry name" value="TPR_2"/>
    <property type="match status" value="1"/>
</dbReference>
<feature type="region of interest" description="Disordered" evidence="4">
    <location>
        <begin position="199"/>
        <end position="228"/>
    </location>
</feature>
<comment type="caution">
    <text evidence="7">The sequence shown here is derived from an EMBL/GenBank/DDBJ whole genome shotgun (WGS) entry which is preliminary data.</text>
</comment>
<evidence type="ECO:0000256" key="3">
    <source>
        <dbReference type="PROSITE-ProRule" id="PRU00339"/>
    </source>
</evidence>
<evidence type="ECO:0000313" key="7">
    <source>
        <dbReference type="EMBL" id="PZR18312.1"/>
    </source>
</evidence>
<keyword evidence="2 3" id="KW-0802">TPR repeat</keyword>
<dbReference type="Pfam" id="PF08308">
    <property type="entry name" value="PEGA"/>
    <property type="match status" value="1"/>
</dbReference>
<proteinExistence type="predicted"/>
<evidence type="ECO:0000313" key="8">
    <source>
        <dbReference type="Proteomes" id="UP000249061"/>
    </source>
</evidence>
<dbReference type="AlphaFoldDB" id="A0A2W5TUY7"/>
<keyword evidence="5" id="KW-1133">Transmembrane helix</keyword>
<dbReference type="SUPFAM" id="SSF48452">
    <property type="entry name" value="TPR-like"/>
    <property type="match status" value="1"/>
</dbReference>
<dbReference type="Proteomes" id="UP000249061">
    <property type="component" value="Unassembled WGS sequence"/>
</dbReference>
<evidence type="ECO:0000259" key="6">
    <source>
        <dbReference type="Pfam" id="PF08308"/>
    </source>
</evidence>
<feature type="compositionally biased region" description="Pro residues" evidence="4">
    <location>
        <begin position="215"/>
        <end position="224"/>
    </location>
</feature>
<evidence type="ECO:0000256" key="4">
    <source>
        <dbReference type="SAM" id="MobiDB-lite"/>
    </source>
</evidence>
<dbReference type="InterPro" id="IPR013105">
    <property type="entry name" value="TPR_2"/>
</dbReference>
<reference evidence="7 8" key="1">
    <citation type="submission" date="2017-08" db="EMBL/GenBank/DDBJ databases">
        <title>Infants hospitalized years apart are colonized by the same room-sourced microbial strains.</title>
        <authorList>
            <person name="Brooks B."/>
            <person name="Olm M.R."/>
            <person name="Firek B.A."/>
            <person name="Baker R."/>
            <person name="Thomas B.C."/>
            <person name="Morowitz M.J."/>
            <person name="Banfield J.F."/>
        </authorList>
    </citation>
    <scope>NUCLEOTIDE SEQUENCE [LARGE SCALE GENOMIC DNA]</scope>
    <source>
        <strain evidence="7">S2_003_000_R2_14</strain>
    </source>
</reference>
<accession>A0A2W5TUY7</accession>
<keyword evidence="5" id="KW-0812">Transmembrane</keyword>
<dbReference type="InterPro" id="IPR011990">
    <property type="entry name" value="TPR-like_helical_dom_sf"/>
</dbReference>
<dbReference type="PROSITE" id="PS50005">
    <property type="entry name" value="TPR"/>
    <property type="match status" value="1"/>
</dbReference>
<organism evidence="7 8">
    <name type="scientific">Archangium gephyra</name>
    <dbReference type="NCBI Taxonomy" id="48"/>
    <lineage>
        <taxon>Bacteria</taxon>
        <taxon>Pseudomonadati</taxon>
        <taxon>Myxococcota</taxon>
        <taxon>Myxococcia</taxon>
        <taxon>Myxococcales</taxon>
        <taxon>Cystobacterineae</taxon>
        <taxon>Archangiaceae</taxon>
        <taxon>Archangium</taxon>
    </lineage>
</organism>
<feature type="domain" description="PEGA" evidence="6">
    <location>
        <begin position="128"/>
        <end position="193"/>
    </location>
</feature>